<protein>
    <submittedName>
        <fullName evidence="2">Uncharacterized protein</fullName>
    </submittedName>
</protein>
<dbReference type="AlphaFoldDB" id="A0A8D8SYW5"/>
<dbReference type="EMBL" id="HBUF01240440">
    <property type="protein sequence ID" value="CAG6676697.1"/>
    <property type="molecule type" value="Transcribed_RNA"/>
</dbReference>
<dbReference type="EMBL" id="HBUF01240438">
    <property type="protein sequence ID" value="CAG6676695.1"/>
    <property type="molecule type" value="Transcribed_RNA"/>
</dbReference>
<feature type="compositionally biased region" description="Polar residues" evidence="1">
    <location>
        <begin position="76"/>
        <end position="98"/>
    </location>
</feature>
<evidence type="ECO:0000313" key="2">
    <source>
        <dbReference type="EMBL" id="CAG6676695.1"/>
    </source>
</evidence>
<dbReference type="EMBL" id="HBUF01396465">
    <property type="protein sequence ID" value="CAG6735672.1"/>
    <property type="molecule type" value="Transcribed_RNA"/>
</dbReference>
<feature type="region of interest" description="Disordered" evidence="1">
    <location>
        <begin position="69"/>
        <end position="99"/>
    </location>
</feature>
<dbReference type="EMBL" id="HBUF01058595">
    <property type="protein sequence ID" value="CAG6624950.1"/>
    <property type="molecule type" value="Transcribed_RNA"/>
</dbReference>
<sequence>MTTVEDILVENVRNFKGIALAKLDIPEDSVKLSSSMPNSPTPTIFRFAQPNFMTEDTIALKKSSLLPPKQIKGATSVPNVNNNEERPSQGSNSGSTAAKSLGDLDLVSVLNTNLF</sequence>
<name>A0A8D8SYW5_9HEMI</name>
<dbReference type="EMBL" id="HBUF01058596">
    <property type="protein sequence ID" value="CAG6624951.1"/>
    <property type="molecule type" value="Transcribed_RNA"/>
</dbReference>
<evidence type="ECO:0000256" key="1">
    <source>
        <dbReference type="SAM" id="MobiDB-lite"/>
    </source>
</evidence>
<dbReference type="EMBL" id="HBUF01240439">
    <property type="protein sequence ID" value="CAG6676696.1"/>
    <property type="molecule type" value="Transcribed_RNA"/>
</dbReference>
<dbReference type="EMBL" id="HBUF01396467">
    <property type="protein sequence ID" value="CAG6735674.1"/>
    <property type="molecule type" value="Transcribed_RNA"/>
</dbReference>
<accession>A0A8D8SYW5</accession>
<reference evidence="2" key="1">
    <citation type="submission" date="2021-05" db="EMBL/GenBank/DDBJ databases">
        <authorList>
            <person name="Alioto T."/>
            <person name="Alioto T."/>
            <person name="Gomez Garrido J."/>
        </authorList>
    </citation>
    <scope>NUCLEOTIDE SEQUENCE</scope>
</reference>
<dbReference type="EMBL" id="HBUF01396466">
    <property type="protein sequence ID" value="CAG6735673.1"/>
    <property type="molecule type" value="Transcribed_RNA"/>
</dbReference>
<organism evidence="2">
    <name type="scientific">Cacopsylla melanoneura</name>
    <dbReference type="NCBI Taxonomy" id="428564"/>
    <lineage>
        <taxon>Eukaryota</taxon>
        <taxon>Metazoa</taxon>
        <taxon>Ecdysozoa</taxon>
        <taxon>Arthropoda</taxon>
        <taxon>Hexapoda</taxon>
        <taxon>Insecta</taxon>
        <taxon>Pterygota</taxon>
        <taxon>Neoptera</taxon>
        <taxon>Paraneoptera</taxon>
        <taxon>Hemiptera</taxon>
        <taxon>Sternorrhyncha</taxon>
        <taxon>Psylloidea</taxon>
        <taxon>Psyllidae</taxon>
        <taxon>Psyllinae</taxon>
        <taxon>Cacopsylla</taxon>
    </lineage>
</organism>
<proteinExistence type="predicted"/>